<gene>
    <name evidence="3" type="ORF">BJ984_001294</name>
</gene>
<proteinExistence type="predicted"/>
<evidence type="ECO:0000259" key="2">
    <source>
        <dbReference type="Pfam" id="PF01979"/>
    </source>
</evidence>
<dbReference type="SUPFAM" id="SSF51556">
    <property type="entry name" value="Metallo-dependent hydrolases"/>
    <property type="match status" value="1"/>
</dbReference>
<organism evidence="3 4">
    <name type="scientific">Herbiconiux flava</name>
    <dbReference type="NCBI Taxonomy" id="881268"/>
    <lineage>
        <taxon>Bacteria</taxon>
        <taxon>Bacillati</taxon>
        <taxon>Actinomycetota</taxon>
        <taxon>Actinomycetes</taxon>
        <taxon>Micrococcales</taxon>
        <taxon>Microbacteriaceae</taxon>
        <taxon>Herbiconiux</taxon>
    </lineage>
</organism>
<keyword evidence="4" id="KW-1185">Reference proteome</keyword>
<dbReference type="EC" id="3.5.4.31" evidence="3"/>
<dbReference type="RefSeq" id="WP_218869987.1">
    <property type="nucleotide sequence ID" value="NZ_BSEW01000001.1"/>
</dbReference>
<dbReference type="Proteomes" id="UP000549913">
    <property type="component" value="Unassembled WGS sequence"/>
</dbReference>
<evidence type="ECO:0000256" key="1">
    <source>
        <dbReference type="ARBA" id="ARBA00022801"/>
    </source>
</evidence>
<feature type="domain" description="Amidohydrolase-related" evidence="2">
    <location>
        <begin position="97"/>
        <end position="443"/>
    </location>
</feature>
<accession>A0A852SMV6</accession>
<reference evidence="3 4" key="1">
    <citation type="submission" date="2020-07" db="EMBL/GenBank/DDBJ databases">
        <title>Sequencing the genomes of 1000 actinobacteria strains.</title>
        <authorList>
            <person name="Klenk H.-P."/>
        </authorList>
    </citation>
    <scope>NUCLEOTIDE SEQUENCE [LARGE SCALE GENOMIC DNA]</scope>
    <source>
        <strain evidence="3 4">DSM 26474</strain>
    </source>
</reference>
<dbReference type="GO" id="GO:0050270">
    <property type="term" value="F:S-adenosylhomocysteine deaminase activity"/>
    <property type="evidence" value="ECO:0007669"/>
    <property type="project" value="UniProtKB-EC"/>
</dbReference>
<dbReference type="PANTHER" id="PTHR43794">
    <property type="entry name" value="AMINOHYDROLASE SSNA-RELATED"/>
    <property type="match status" value="1"/>
</dbReference>
<dbReference type="EC" id="3.5.4.28" evidence="3"/>
<evidence type="ECO:0000313" key="4">
    <source>
        <dbReference type="Proteomes" id="UP000549913"/>
    </source>
</evidence>
<dbReference type="SUPFAM" id="SSF51338">
    <property type="entry name" value="Composite domain of metallo-dependent hydrolases"/>
    <property type="match status" value="2"/>
</dbReference>
<dbReference type="Pfam" id="PF01979">
    <property type="entry name" value="Amidohydro_1"/>
    <property type="match status" value="1"/>
</dbReference>
<dbReference type="CDD" id="cd01298">
    <property type="entry name" value="ATZ_TRZ_like"/>
    <property type="match status" value="1"/>
</dbReference>
<dbReference type="Gene3D" id="2.30.40.10">
    <property type="entry name" value="Urease, subunit C, domain 1"/>
    <property type="match status" value="1"/>
</dbReference>
<dbReference type="InterPro" id="IPR050287">
    <property type="entry name" value="MTA/SAH_deaminase"/>
</dbReference>
<keyword evidence="1 3" id="KW-0378">Hydrolase</keyword>
<dbReference type="InterPro" id="IPR011059">
    <property type="entry name" value="Metal-dep_hydrolase_composite"/>
</dbReference>
<evidence type="ECO:0000313" key="3">
    <source>
        <dbReference type="EMBL" id="NYD70136.1"/>
    </source>
</evidence>
<dbReference type="Gene3D" id="3.20.20.140">
    <property type="entry name" value="Metal-dependent hydrolases"/>
    <property type="match status" value="1"/>
</dbReference>
<sequence length="481" mass="51596">MSGDERMRSDSVTLADGSDTVDTVITPVTVLAGTTRPAPGYPDLPRDDVAARGTATFLEGHAIGIRDGMIAWIRPAAEVEAATLAQAAVIDGSGQVAIPGLMNSHTHSPMTMFRGSAEDVPIKDWFNKHIWPMEVNLTERDVTLGARLAVGEMLLGGVTNFADHYFFTDRIAEVVAESGARGHLASTFFSSQGPEGLERSAAFAERWNGAADGRITTTLGPHATYTVTDADLEATAEQARRLGVRTHIHAAESMNQTESSLERHGRTPVQVLHDTGILETGAIIAHGAGIVESDLEWLVPHADRVAVASCTKVYMKHAHTTTPVRMLHDAGLTVGLGTDGPASHNTLDVLESMRMMSLKQKDDHLDATWMTSAHALDLATRQSAAAFGLQDSLGVLAPGYKADVVLIDLQKPHLQPMHDLAAALVLSVKSSDVTTVLVDGRLVVEHGRLVTMDLTDTIAELNRRLPELSDRTRGTIQDYAP</sequence>
<dbReference type="InterPro" id="IPR006680">
    <property type="entry name" value="Amidohydro-rel"/>
</dbReference>
<dbReference type="EMBL" id="JACCBM010000001">
    <property type="protein sequence ID" value="NYD70136.1"/>
    <property type="molecule type" value="Genomic_DNA"/>
</dbReference>
<protein>
    <submittedName>
        <fullName evidence="3">5-methylthioadenosine/S-adenosylhomocysteine deaminase</fullName>
        <ecNumber evidence="3">3.5.4.28</ecNumber>
        <ecNumber evidence="3">3.5.4.31</ecNumber>
    </submittedName>
</protein>
<dbReference type="GO" id="GO:0090614">
    <property type="term" value="F:5'-methylthioadenosine deaminase activity"/>
    <property type="evidence" value="ECO:0007669"/>
    <property type="project" value="UniProtKB-EC"/>
</dbReference>
<dbReference type="InterPro" id="IPR032466">
    <property type="entry name" value="Metal_Hydrolase"/>
</dbReference>
<dbReference type="PANTHER" id="PTHR43794:SF11">
    <property type="entry name" value="AMIDOHYDROLASE-RELATED DOMAIN-CONTAINING PROTEIN"/>
    <property type="match status" value="1"/>
</dbReference>
<name>A0A852SMV6_9MICO</name>
<comment type="caution">
    <text evidence="3">The sequence shown here is derived from an EMBL/GenBank/DDBJ whole genome shotgun (WGS) entry which is preliminary data.</text>
</comment>
<dbReference type="AlphaFoldDB" id="A0A852SMV6"/>